<feature type="compositionally biased region" description="Pro residues" evidence="1">
    <location>
        <begin position="138"/>
        <end position="147"/>
    </location>
</feature>
<dbReference type="Pfam" id="PF05022">
    <property type="entry name" value="SRP40_C"/>
    <property type="match status" value="1"/>
</dbReference>
<sequence length="156" mass="17100">MSESDDSDDSDEEEAPKPKKKKAKLENGDSGVEDDVTVRKQPVAKAKGQAASAGRRQNTPFRRVREEEVEVHQQLADNSFEAKSGAVGSWGERANRDLKFTRGKGFRHEKTKKKRGSYSGGQIDTTCSFDQVHVRAAPPRPPRPAPPRLASAPCTG</sequence>
<protein>
    <submittedName>
        <fullName evidence="3">Nucleolar and coiled-body phosphoprotein 1</fullName>
    </submittedName>
</protein>
<feature type="compositionally biased region" description="Basic residues" evidence="1">
    <location>
        <begin position="101"/>
        <end position="116"/>
    </location>
</feature>
<feature type="compositionally biased region" description="Polar residues" evidence="1">
    <location>
        <begin position="120"/>
        <end position="129"/>
    </location>
</feature>
<feature type="region of interest" description="Disordered" evidence="1">
    <location>
        <begin position="1"/>
        <end position="68"/>
    </location>
</feature>
<gene>
    <name evidence="3" type="primary">Nolc1</name>
    <name evidence="3" type="ORF">FJT64_008360</name>
</gene>
<organism evidence="3 4">
    <name type="scientific">Amphibalanus amphitrite</name>
    <name type="common">Striped barnacle</name>
    <name type="synonym">Balanus amphitrite</name>
    <dbReference type="NCBI Taxonomy" id="1232801"/>
    <lineage>
        <taxon>Eukaryota</taxon>
        <taxon>Metazoa</taxon>
        <taxon>Ecdysozoa</taxon>
        <taxon>Arthropoda</taxon>
        <taxon>Crustacea</taxon>
        <taxon>Multicrustacea</taxon>
        <taxon>Cirripedia</taxon>
        <taxon>Thoracica</taxon>
        <taxon>Thoracicalcarea</taxon>
        <taxon>Balanomorpha</taxon>
        <taxon>Balanoidea</taxon>
        <taxon>Balanidae</taxon>
        <taxon>Amphibalaninae</taxon>
        <taxon>Amphibalanus</taxon>
    </lineage>
</organism>
<dbReference type="AlphaFoldDB" id="A0A6A4VVF6"/>
<name>A0A6A4VVF6_AMPAM</name>
<feature type="compositionally biased region" description="Acidic residues" evidence="1">
    <location>
        <begin position="1"/>
        <end position="14"/>
    </location>
</feature>
<dbReference type="GO" id="GO:0005654">
    <property type="term" value="C:nucleoplasm"/>
    <property type="evidence" value="ECO:0007669"/>
    <property type="project" value="TreeGrafter"/>
</dbReference>
<dbReference type="PANTHER" id="PTHR23216">
    <property type="entry name" value="NUCLEOLAR AND COILED-BODY PHOSPHOPROTEIN 1"/>
    <property type="match status" value="1"/>
</dbReference>
<evidence type="ECO:0000313" key="4">
    <source>
        <dbReference type="Proteomes" id="UP000440578"/>
    </source>
</evidence>
<dbReference type="GO" id="GO:0005730">
    <property type="term" value="C:nucleolus"/>
    <property type="evidence" value="ECO:0007669"/>
    <property type="project" value="InterPro"/>
</dbReference>
<proteinExistence type="predicted"/>
<dbReference type="PANTHER" id="PTHR23216:SF1">
    <property type="entry name" value="NUCLEOLAR AND COILED-BODY PHOSPHOPROTEIN 1"/>
    <property type="match status" value="1"/>
</dbReference>
<comment type="caution">
    <text evidence="3">The sequence shown here is derived from an EMBL/GenBank/DDBJ whole genome shotgun (WGS) entry which is preliminary data.</text>
</comment>
<reference evidence="3 4" key="1">
    <citation type="submission" date="2019-07" db="EMBL/GenBank/DDBJ databases">
        <title>Draft genome assembly of a fouling barnacle, Amphibalanus amphitrite (Darwin, 1854): The first reference genome for Thecostraca.</title>
        <authorList>
            <person name="Kim W."/>
        </authorList>
    </citation>
    <scope>NUCLEOTIDE SEQUENCE [LARGE SCALE GENOMIC DNA]</scope>
    <source>
        <strain evidence="3">SNU_AA5</strain>
        <tissue evidence="3">Soma without cirri and trophi</tissue>
    </source>
</reference>
<keyword evidence="4" id="KW-1185">Reference proteome</keyword>
<dbReference type="EMBL" id="VIIS01001715">
    <property type="protein sequence ID" value="KAF0293898.1"/>
    <property type="molecule type" value="Genomic_DNA"/>
</dbReference>
<dbReference type="Proteomes" id="UP000440578">
    <property type="component" value="Unassembled WGS sequence"/>
</dbReference>
<evidence type="ECO:0000313" key="3">
    <source>
        <dbReference type="EMBL" id="KAF0293898.1"/>
    </source>
</evidence>
<dbReference type="InterPro" id="IPR007718">
    <property type="entry name" value="Srp40_C"/>
</dbReference>
<feature type="region of interest" description="Disordered" evidence="1">
    <location>
        <begin position="101"/>
        <end position="156"/>
    </location>
</feature>
<dbReference type="InterPro" id="IPR039191">
    <property type="entry name" value="Nopp140-like"/>
</dbReference>
<feature type="domain" description="Srp40 C-terminal" evidence="2">
    <location>
        <begin position="60"/>
        <end position="126"/>
    </location>
</feature>
<accession>A0A6A4VVF6</accession>
<evidence type="ECO:0000259" key="2">
    <source>
        <dbReference type="Pfam" id="PF05022"/>
    </source>
</evidence>
<evidence type="ECO:0000256" key="1">
    <source>
        <dbReference type="SAM" id="MobiDB-lite"/>
    </source>
</evidence>